<sequence>MGVEGDARTVRVARATGLAKLLGLCVAMGVLVAAVLFPVFGGLGVMSNQAVDTIDKVSYSVANVDPPGLTTITDKNGDPIAYLYSQDRVMLRSDQISKTMKAAIVAIEDHRFFEHHGVDWQGIMRAAVKNAGSGSVQGGGSTITQQYVKNYLAFAVTDDVQEGYKKAIEQSAARKLKEIRIALDLERNLAQQGKDPMEVKDEILTRYLNIVPFLYDIYGVAEAARAYFGTTADNLTVPQAALFAAMVNQPGALNPYTNPEGAKKRRDVVIDKMAENQMLEPNDPVENKRLAEQYKNEPLGILPGSTPDLRPNGCINAGPVDGFFCEYVLNYLQRAGIDQRTLKRGGYTIKTTLDPKASEEAKRAAESTVPQNARGVANAVSIVEPGKDRHRVRALVANRDYGIHAERGQRAFALPTTMTGFGAGSIFKIFTTAAYLQEKGGRISQYVSVPPSYTSRVFKADNGPWTVGNAGRYNSSMTLTDALAQSPNTTFVELEEKAGLRNVVDMAYKLGLRDSLKGVDENGRPLKPGDKSVYDKVLDSNMGAFTLGVTPVNALELSNVAATLMSGGKWCPPSPIEEITDRHDKKVPIKEAPCEQVIDEGLANSLVQALSKDDQEGGTSARAARAEDWGDRPIIGKTGTTEYFKSSGFLAATPQYAGAVLVFNDDSNPQSICANPGRQCGLRTEGGAFGGNIAAPTWFRAMKPLHDGSPVKELPQADPRYR</sequence>
<dbReference type="Proteomes" id="UP000637578">
    <property type="component" value="Unassembled WGS sequence"/>
</dbReference>
<dbReference type="GO" id="GO:0009252">
    <property type="term" value="P:peptidoglycan biosynthetic process"/>
    <property type="evidence" value="ECO:0007669"/>
    <property type="project" value="TreeGrafter"/>
</dbReference>
<keyword evidence="9" id="KW-1133">Transmembrane helix</keyword>
<dbReference type="EMBL" id="BMMK01000029">
    <property type="protein sequence ID" value="GGM72806.1"/>
    <property type="molecule type" value="Genomic_DNA"/>
</dbReference>
<dbReference type="GO" id="GO:0009002">
    <property type="term" value="F:serine-type D-Ala-D-Ala carboxypeptidase activity"/>
    <property type="evidence" value="ECO:0007669"/>
    <property type="project" value="UniProtKB-EC"/>
</dbReference>
<name>A0A8J3FWL7_9PSEU</name>
<dbReference type="SUPFAM" id="SSF53955">
    <property type="entry name" value="Lysozyme-like"/>
    <property type="match status" value="1"/>
</dbReference>
<keyword evidence="2" id="KW-0645">Protease</keyword>
<dbReference type="InterPro" id="IPR001460">
    <property type="entry name" value="PCN-bd_Tpept"/>
</dbReference>
<dbReference type="PANTHER" id="PTHR32282:SF33">
    <property type="entry name" value="PEPTIDOGLYCAN GLYCOSYLTRANSFERASE"/>
    <property type="match status" value="1"/>
</dbReference>
<evidence type="ECO:0000256" key="7">
    <source>
        <dbReference type="ARBA" id="ARBA00034000"/>
    </source>
</evidence>
<reference evidence="12" key="1">
    <citation type="journal article" date="2014" name="Int. J. Syst. Evol. Microbiol.">
        <title>Complete genome sequence of Corynebacterium casei LMG S-19264T (=DSM 44701T), isolated from a smear-ripened cheese.</title>
        <authorList>
            <consortium name="US DOE Joint Genome Institute (JGI-PGF)"/>
            <person name="Walter F."/>
            <person name="Albersmeier A."/>
            <person name="Kalinowski J."/>
            <person name="Ruckert C."/>
        </authorList>
    </citation>
    <scope>NUCLEOTIDE SEQUENCE</scope>
    <source>
        <strain evidence="12">CGMCC 4.5737</strain>
    </source>
</reference>
<evidence type="ECO:0000256" key="1">
    <source>
        <dbReference type="ARBA" id="ARBA00022645"/>
    </source>
</evidence>
<dbReference type="InterPro" id="IPR001264">
    <property type="entry name" value="Glyco_trans_51"/>
</dbReference>
<dbReference type="InterPro" id="IPR012338">
    <property type="entry name" value="Beta-lactam/transpept-like"/>
</dbReference>
<dbReference type="InterPro" id="IPR036950">
    <property type="entry name" value="PBP_transglycosylase"/>
</dbReference>
<keyword evidence="9" id="KW-0472">Membrane</keyword>
<comment type="catalytic activity">
    <reaction evidence="7">
        <text>Preferential cleavage: (Ac)2-L-Lys-D-Ala-|-D-Ala. Also transpeptidation of peptidyl-alanyl moieties that are N-acyl substituents of D-alanine.</text>
        <dbReference type="EC" id="3.4.16.4"/>
    </reaction>
</comment>
<evidence type="ECO:0000256" key="5">
    <source>
        <dbReference type="ARBA" id="ARBA00022801"/>
    </source>
</evidence>
<keyword evidence="1" id="KW-0121">Carboxypeptidase</keyword>
<dbReference type="AlphaFoldDB" id="A0A8J3FWL7"/>
<keyword evidence="9" id="KW-0812">Transmembrane</keyword>
<dbReference type="Pfam" id="PF00905">
    <property type="entry name" value="Transpeptidase"/>
    <property type="match status" value="1"/>
</dbReference>
<dbReference type="PANTHER" id="PTHR32282">
    <property type="entry name" value="BINDING PROTEIN TRANSPEPTIDASE, PUTATIVE-RELATED"/>
    <property type="match status" value="1"/>
</dbReference>
<dbReference type="Pfam" id="PF00912">
    <property type="entry name" value="Transgly"/>
    <property type="match status" value="1"/>
</dbReference>
<evidence type="ECO:0000256" key="4">
    <source>
        <dbReference type="ARBA" id="ARBA00022679"/>
    </source>
</evidence>
<evidence type="ECO:0000256" key="8">
    <source>
        <dbReference type="ARBA" id="ARBA00049902"/>
    </source>
</evidence>
<organism evidence="12 13">
    <name type="scientific">Longimycelium tulufanense</name>
    <dbReference type="NCBI Taxonomy" id="907463"/>
    <lineage>
        <taxon>Bacteria</taxon>
        <taxon>Bacillati</taxon>
        <taxon>Actinomycetota</taxon>
        <taxon>Actinomycetes</taxon>
        <taxon>Pseudonocardiales</taxon>
        <taxon>Pseudonocardiaceae</taxon>
        <taxon>Longimycelium</taxon>
    </lineage>
</organism>
<accession>A0A8J3FWL7</accession>
<evidence type="ECO:0000259" key="10">
    <source>
        <dbReference type="Pfam" id="PF00905"/>
    </source>
</evidence>
<feature type="transmembrane region" description="Helical" evidence="9">
    <location>
        <begin position="21"/>
        <end position="46"/>
    </location>
</feature>
<dbReference type="InterPro" id="IPR023346">
    <property type="entry name" value="Lysozyme-like_dom_sf"/>
</dbReference>
<dbReference type="GO" id="GO:0008955">
    <property type="term" value="F:peptidoglycan glycosyltransferase activity"/>
    <property type="evidence" value="ECO:0007669"/>
    <property type="project" value="UniProtKB-EC"/>
</dbReference>
<keyword evidence="4" id="KW-0808">Transferase</keyword>
<dbReference type="SUPFAM" id="SSF56601">
    <property type="entry name" value="beta-lactamase/transpeptidase-like"/>
    <property type="match status" value="1"/>
</dbReference>
<dbReference type="InterPro" id="IPR050396">
    <property type="entry name" value="Glycosyltr_51/Transpeptidase"/>
</dbReference>
<evidence type="ECO:0000256" key="6">
    <source>
        <dbReference type="ARBA" id="ARBA00023268"/>
    </source>
</evidence>
<evidence type="ECO:0000313" key="12">
    <source>
        <dbReference type="EMBL" id="GGM72806.1"/>
    </source>
</evidence>
<keyword evidence="13" id="KW-1185">Reference proteome</keyword>
<comment type="caution">
    <text evidence="12">The sequence shown here is derived from an EMBL/GenBank/DDBJ whole genome shotgun (WGS) entry which is preliminary data.</text>
</comment>
<keyword evidence="5" id="KW-0378">Hydrolase</keyword>
<comment type="catalytic activity">
    <reaction evidence="8">
        <text>[GlcNAc-(1-&gt;4)-Mur2Ac(oyl-L-Ala-gamma-D-Glu-L-Lys-D-Ala-D-Ala)](n)-di-trans,octa-cis-undecaprenyl diphosphate + beta-D-GlcNAc-(1-&gt;4)-Mur2Ac(oyl-L-Ala-gamma-D-Glu-L-Lys-D-Ala-D-Ala)-di-trans,octa-cis-undecaprenyl diphosphate = [GlcNAc-(1-&gt;4)-Mur2Ac(oyl-L-Ala-gamma-D-Glu-L-Lys-D-Ala-D-Ala)](n+1)-di-trans,octa-cis-undecaprenyl diphosphate + di-trans,octa-cis-undecaprenyl diphosphate + H(+)</text>
        <dbReference type="Rhea" id="RHEA:23708"/>
        <dbReference type="Rhea" id="RHEA-COMP:9602"/>
        <dbReference type="Rhea" id="RHEA-COMP:9603"/>
        <dbReference type="ChEBI" id="CHEBI:15378"/>
        <dbReference type="ChEBI" id="CHEBI:58405"/>
        <dbReference type="ChEBI" id="CHEBI:60033"/>
        <dbReference type="ChEBI" id="CHEBI:78435"/>
        <dbReference type="EC" id="2.4.99.28"/>
    </reaction>
</comment>
<evidence type="ECO:0000259" key="11">
    <source>
        <dbReference type="Pfam" id="PF00912"/>
    </source>
</evidence>
<proteinExistence type="predicted"/>
<feature type="domain" description="Glycosyl transferase family 51" evidence="11">
    <location>
        <begin position="78"/>
        <end position="273"/>
    </location>
</feature>
<keyword evidence="6" id="KW-0511">Multifunctional enzyme</keyword>
<dbReference type="GO" id="GO:0006508">
    <property type="term" value="P:proteolysis"/>
    <property type="evidence" value="ECO:0007669"/>
    <property type="project" value="UniProtKB-KW"/>
</dbReference>
<feature type="domain" description="Penicillin-binding protein transpeptidase" evidence="10">
    <location>
        <begin position="392"/>
        <end position="648"/>
    </location>
</feature>
<dbReference type="Gene3D" id="1.10.3810.10">
    <property type="entry name" value="Biosynthetic peptidoglycan transglycosylase-like"/>
    <property type="match status" value="1"/>
</dbReference>
<evidence type="ECO:0000313" key="13">
    <source>
        <dbReference type="Proteomes" id="UP000637578"/>
    </source>
</evidence>
<evidence type="ECO:0000256" key="3">
    <source>
        <dbReference type="ARBA" id="ARBA00022676"/>
    </source>
</evidence>
<keyword evidence="3" id="KW-0328">Glycosyltransferase</keyword>
<dbReference type="Gene3D" id="3.40.710.10">
    <property type="entry name" value="DD-peptidase/beta-lactamase superfamily"/>
    <property type="match status" value="1"/>
</dbReference>
<gene>
    <name evidence="12" type="ORF">GCM10012275_49320</name>
</gene>
<dbReference type="GO" id="GO:0030288">
    <property type="term" value="C:outer membrane-bounded periplasmic space"/>
    <property type="evidence" value="ECO:0007669"/>
    <property type="project" value="TreeGrafter"/>
</dbReference>
<dbReference type="GO" id="GO:0008658">
    <property type="term" value="F:penicillin binding"/>
    <property type="evidence" value="ECO:0007669"/>
    <property type="project" value="InterPro"/>
</dbReference>
<evidence type="ECO:0000256" key="9">
    <source>
        <dbReference type="SAM" id="Phobius"/>
    </source>
</evidence>
<reference evidence="12" key="2">
    <citation type="submission" date="2020-09" db="EMBL/GenBank/DDBJ databases">
        <authorList>
            <person name="Sun Q."/>
            <person name="Zhou Y."/>
        </authorList>
    </citation>
    <scope>NUCLEOTIDE SEQUENCE</scope>
    <source>
        <strain evidence="12">CGMCC 4.5737</strain>
    </source>
</reference>
<protein>
    <submittedName>
        <fullName evidence="12">Penicillin-binding protein</fullName>
    </submittedName>
</protein>
<evidence type="ECO:0000256" key="2">
    <source>
        <dbReference type="ARBA" id="ARBA00022670"/>
    </source>
</evidence>